<evidence type="ECO:0000256" key="8">
    <source>
        <dbReference type="ARBA" id="ARBA00023077"/>
    </source>
</evidence>
<sequence>MKTVFAGTAGISRKFLCGVAAAALLAPAAAFAQSEAETGQDMYPEEDGEEFSQGNQIIVTATKREATLQEIPVAVSVTGAEVLERDQIRDIRDLQTVVPSLSVGQRQSSANTGFFIRGFGNGANNAGIEPSVGVFIDGVYRSRTASSISDLPNVTRIEVLRGPQSTLFGKNASAGVISVVTEEPQFDWGGSAELTYGNYDALLGRLYVTGPLSDSVAVSVAGGFNERDGFFEDLGTGNRSNDRDRWFLRGQALIDPGNDWTLRVIADVDDIDEICCGVVNVQNGPSTPVIRALGGNVTNPADPFADVIYSNFDSTNDIRNHGISGQFDWDLSDDFTFTSITASRTTESVTVQDSDFSSADLIYPNSQDLRIDTFTQEFRVAGSIGDRLDVLLGAFYLNEDVDQSNQLLYGADFRNYANLLVAGLSSNAFSIFASPLTPGATPLEAVFSQAFGTNFNGRFFTQGSGFTESYTLDSESYSLFGQVDFEIFDGLVLTLGGNYTDDSKTFTQNAVSTDVFSAINFDAPQLAPFRGQVLGQGFVSQAVGQRLGLNRGATAAEVAAFAGSSPTNFQVFQAIQVQAGQFAAANVNNPLANPLNPLRALQFLPPFVNVPNAVEDGRTNDDNFSYTARLSYDVTPDVNVYASYATGFKASSINLSRDARPTTADRAALIQRGLGVANLSAGSRFAGPEESRVMELGVKTNFDWASINLTVFDQEIEGFQSNIFTGSGFVLANAGAQSTRGVELETLWYPTEGFTINFAATYLDPVFDSFTQSAVGDISGQRPAGIPEWTVIAGAQYEFDLGNALLVPRVNYLWQSETQLVEGLPDFLVRAPDGTILDATAAIAAAAPFSREVNDLTASLTYEHDAGFSLSVWGRNLLDDRNLGTIFPSPAQPRSVSGYPNDPRTYGVTGRFRW</sequence>
<name>A0A0G9MTK3_9SPHN</name>
<dbReference type="PANTHER" id="PTHR32552:SF81">
    <property type="entry name" value="TONB-DEPENDENT OUTER MEMBRANE RECEPTOR"/>
    <property type="match status" value="1"/>
</dbReference>
<evidence type="ECO:0000256" key="4">
    <source>
        <dbReference type="ARBA" id="ARBA00022496"/>
    </source>
</evidence>
<dbReference type="InterPro" id="IPR012910">
    <property type="entry name" value="Plug_dom"/>
</dbReference>
<proteinExistence type="inferred from homology"/>
<dbReference type="Proteomes" id="UP000053464">
    <property type="component" value="Unassembled WGS sequence"/>
</dbReference>
<evidence type="ECO:0000256" key="7">
    <source>
        <dbReference type="ARBA" id="ARBA00023065"/>
    </source>
</evidence>
<dbReference type="Gene3D" id="2.40.170.20">
    <property type="entry name" value="TonB-dependent receptor, beta-barrel domain"/>
    <property type="match status" value="3"/>
</dbReference>
<evidence type="ECO:0000256" key="9">
    <source>
        <dbReference type="ARBA" id="ARBA00023136"/>
    </source>
</evidence>
<keyword evidence="2 11" id="KW-0813">Transport</keyword>
<dbReference type="PATRIC" id="fig|1581420.6.peg.2541"/>
<gene>
    <name evidence="16" type="ORF">AAW00_12455</name>
</gene>
<accession>A0A0G9MTK3</accession>
<evidence type="ECO:0000259" key="14">
    <source>
        <dbReference type="Pfam" id="PF00593"/>
    </source>
</evidence>
<evidence type="ECO:0008006" key="18">
    <source>
        <dbReference type="Google" id="ProtNLM"/>
    </source>
</evidence>
<evidence type="ECO:0000256" key="12">
    <source>
        <dbReference type="RuleBase" id="RU003357"/>
    </source>
</evidence>
<protein>
    <recommendedName>
        <fullName evidence="18">TonB-dependent receptor</fullName>
    </recommendedName>
</protein>
<dbReference type="AlphaFoldDB" id="A0A0G9MTK3"/>
<keyword evidence="3 11" id="KW-1134">Transmembrane beta strand</keyword>
<dbReference type="Pfam" id="PF07715">
    <property type="entry name" value="Plug"/>
    <property type="match status" value="1"/>
</dbReference>
<dbReference type="PANTHER" id="PTHR32552">
    <property type="entry name" value="FERRICHROME IRON RECEPTOR-RELATED"/>
    <property type="match status" value="1"/>
</dbReference>
<keyword evidence="5 11" id="KW-0812">Transmembrane</keyword>
<evidence type="ECO:0000256" key="5">
    <source>
        <dbReference type="ARBA" id="ARBA00022692"/>
    </source>
</evidence>
<keyword evidence="10 11" id="KW-0998">Cell outer membrane</keyword>
<evidence type="ECO:0000313" key="16">
    <source>
        <dbReference type="EMBL" id="KLE33874.1"/>
    </source>
</evidence>
<evidence type="ECO:0000256" key="13">
    <source>
        <dbReference type="SAM" id="SignalP"/>
    </source>
</evidence>
<dbReference type="GO" id="GO:0006826">
    <property type="term" value="P:iron ion transport"/>
    <property type="evidence" value="ECO:0007669"/>
    <property type="project" value="UniProtKB-KW"/>
</dbReference>
<evidence type="ECO:0000256" key="6">
    <source>
        <dbReference type="ARBA" id="ARBA00023004"/>
    </source>
</evidence>
<evidence type="ECO:0000259" key="15">
    <source>
        <dbReference type="Pfam" id="PF07715"/>
    </source>
</evidence>
<keyword evidence="7" id="KW-0406">Ion transport</keyword>
<comment type="similarity">
    <text evidence="11 12">Belongs to the TonB-dependent receptor family.</text>
</comment>
<feature type="signal peptide" evidence="13">
    <location>
        <begin position="1"/>
        <end position="32"/>
    </location>
</feature>
<dbReference type="GO" id="GO:0009279">
    <property type="term" value="C:cell outer membrane"/>
    <property type="evidence" value="ECO:0007669"/>
    <property type="project" value="UniProtKB-SubCell"/>
</dbReference>
<feature type="domain" description="TonB-dependent receptor plug" evidence="15">
    <location>
        <begin position="68"/>
        <end position="176"/>
    </location>
</feature>
<evidence type="ECO:0000256" key="1">
    <source>
        <dbReference type="ARBA" id="ARBA00004571"/>
    </source>
</evidence>
<evidence type="ECO:0000256" key="10">
    <source>
        <dbReference type="ARBA" id="ARBA00023237"/>
    </source>
</evidence>
<dbReference type="SUPFAM" id="SSF56935">
    <property type="entry name" value="Porins"/>
    <property type="match status" value="1"/>
</dbReference>
<feature type="chain" id="PRO_5002581127" description="TonB-dependent receptor" evidence="13">
    <location>
        <begin position="33"/>
        <end position="914"/>
    </location>
</feature>
<dbReference type="EMBL" id="LBHB01000003">
    <property type="protein sequence ID" value="KLE33874.1"/>
    <property type="molecule type" value="Genomic_DNA"/>
</dbReference>
<dbReference type="PROSITE" id="PS52016">
    <property type="entry name" value="TONB_DEPENDENT_REC_3"/>
    <property type="match status" value="1"/>
</dbReference>
<dbReference type="RefSeq" id="WP_047004762.1">
    <property type="nucleotide sequence ID" value="NZ_LBHB01000003.1"/>
</dbReference>
<keyword evidence="6" id="KW-0408">Iron</keyword>
<dbReference type="InterPro" id="IPR039426">
    <property type="entry name" value="TonB-dep_rcpt-like"/>
</dbReference>
<evidence type="ECO:0000313" key="17">
    <source>
        <dbReference type="Proteomes" id="UP000053464"/>
    </source>
</evidence>
<evidence type="ECO:0000256" key="2">
    <source>
        <dbReference type="ARBA" id="ARBA00022448"/>
    </source>
</evidence>
<organism evidence="16 17">
    <name type="scientific">Aurantiacibacter luteus</name>
    <dbReference type="NCBI Taxonomy" id="1581420"/>
    <lineage>
        <taxon>Bacteria</taxon>
        <taxon>Pseudomonadati</taxon>
        <taxon>Pseudomonadota</taxon>
        <taxon>Alphaproteobacteria</taxon>
        <taxon>Sphingomonadales</taxon>
        <taxon>Erythrobacteraceae</taxon>
        <taxon>Aurantiacibacter</taxon>
    </lineage>
</organism>
<keyword evidence="17" id="KW-1185">Reference proteome</keyword>
<dbReference type="OrthoDB" id="9760333at2"/>
<dbReference type="InterPro" id="IPR036942">
    <property type="entry name" value="Beta-barrel_TonB_sf"/>
</dbReference>
<comment type="subcellular location">
    <subcellularLocation>
        <location evidence="1 11">Cell outer membrane</location>
        <topology evidence="1 11">Multi-pass membrane protein</topology>
    </subcellularLocation>
</comment>
<comment type="caution">
    <text evidence="16">The sequence shown here is derived from an EMBL/GenBank/DDBJ whole genome shotgun (WGS) entry which is preliminary data.</text>
</comment>
<evidence type="ECO:0000256" key="11">
    <source>
        <dbReference type="PROSITE-ProRule" id="PRU01360"/>
    </source>
</evidence>
<dbReference type="InterPro" id="IPR000531">
    <property type="entry name" value="Beta-barrel_TonB"/>
</dbReference>
<evidence type="ECO:0000256" key="3">
    <source>
        <dbReference type="ARBA" id="ARBA00022452"/>
    </source>
</evidence>
<dbReference type="Pfam" id="PF00593">
    <property type="entry name" value="TonB_dep_Rec_b-barrel"/>
    <property type="match status" value="1"/>
</dbReference>
<keyword evidence="8 12" id="KW-0798">TonB box</keyword>
<keyword evidence="9 11" id="KW-0472">Membrane</keyword>
<dbReference type="STRING" id="1581420.AAW00_12455"/>
<reference evidence="16 17" key="1">
    <citation type="submission" date="2015-04" db="EMBL/GenBank/DDBJ databases">
        <title>The draft genome sequence of Erythrobacter luteus KA37.</title>
        <authorList>
            <person name="Zhuang L."/>
            <person name="Liu Y."/>
            <person name="Shao Z."/>
        </authorList>
    </citation>
    <scope>NUCLEOTIDE SEQUENCE [LARGE SCALE GENOMIC DNA]</scope>
    <source>
        <strain evidence="16 17">KA37</strain>
    </source>
</reference>
<feature type="domain" description="TonB-dependent receptor-like beta-barrel" evidence="14">
    <location>
        <begin position="299"/>
        <end position="877"/>
    </location>
</feature>
<keyword evidence="13" id="KW-0732">Signal</keyword>
<keyword evidence="4" id="KW-0410">Iron transport</keyword>